<dbReference type="InterPro" id="IPR038718">
    <property type="entry name" value="SNF2-like_sf"/>
</dbReference>
<keyword evidence="3 9" id="KW-0347">Helicase</keyword>
<evidence type="ECO:0000256" key="3">
    <source>
        <dbReference type="ARBA" id="ARBA00022806"/>
    </source>
</evidence>
<dbReference type="InterPro" id="IPR001650">
    <property type="entry name" value="Helicase_C-like"/>
</dbReference>
<dbReference type="GO" id="GO:0016787">
    <property type="term" value="F:hydrolase activity"/>
    <property type="evidence" value="ECO:0007669"/>
    <property type="project" value="UniProtKB-KW"/>
</dbReference>
<accession>A0A6M0RXM1</accession>
<dbReference type="Pfam" id="PF00176">
    <property type="entry name" value="SNF2-rel_dom"/>
    <property type="match status" value="1"/>
</dbReference>
<evidence type="ECO:0000256" key="5">
    <source>
        <dbReference type="SAM" id="Coils"/>
    </source>
</evidence>
<dbReference type="InterPro" id="IPR027417">
    <property type="entry name" value="P-loop_NTPase"/>
</dbReference>
<feature type="region of interest" description="Disordered" evidence="6">
    <location>
        <begin position="1"/>
        <end position="31"/>
    </location>
</feature>
<dbReference type="GO" id="GO:0004386">
    <property type="term" value="F:helicase activity"/>
    <property type="evidence" value="ECO:0007669"/>
    <property type="project" value="UniProtKB-KW"/>
</dbReference>
<dbReference type="PANTHER" id="PTHR45766:SF6">
    <property type="entry name" value="SWI_SNF-RELATED MATRIX-ASSOCIATED ACTIN-DEPENDENT REGULATOR OF CHROMATIN SUBFAMILY A-LIKE PROTEIN 1"/>
    <property type="match status" value="1"/>
</dbReference>
<dbReference type="RefSeq" id="WP_163703045.1">
    <property type="nucleotide sequence ID" value="NZ_QXHD01000004.1"/>
</dbReference>
<dbReference type="Gene3D" id="3.40.50.10810">
    <property type="entry name" value="Tandem AAA-ATPase domain"/>
    <property type="match status" value="1"/>
</dbReference>
<dbReference type="InterPro" id="IPR049730">
    <property type="entry name" value="SNF2/RAD54-like_C"/>
</dbReference>
<evidence type="ECO:0000259" key="8">
    <source>
        <dbReference type="PROSITE" id="PS51194"/>
    </source>
</evidence>
<dbReference type="Pfam" id="PF00271">
    <property type="entry name" value="Helicase_C"/>
    <property type="match status" value="1"/>
</dbReference>
<name>A0A6M0RXM1_9CYAN</name>
<dbReference type="Proteomes" id="UP000481033">
    <property type="component" value="Unassembled WGS sequence"/>
</dbReference>
<dbReference type="InterPro" id="IPR000330">
    <property type="entry name" value="SNF2_N"/>
</dbReference>
<feature type="domain" description="Helicase ATP-binding" evidence="7">
    <location>
        <begin position="119"/>
        <end position="306"/>
    </location>
</feature>
<dbReference type="EMBL" id="QXHD01000004">
    <property type="protein sequence ID" value="NEZ60650.1"/>
    <property type="molecule type" value="Genomic_DNA"/>
</dbReference>
<evidence type="ECO:0000256" key="1">
    <source>
        <dbReference type="ARBA" id="ARBA00022741"/>
    </source>
</evidence>
<organism evidence="9 10">
    <name type="scientific">Adonisia turfae CCMR0081</name>
    <dbReference type="NCBI Taxonomy" id="2292702"/>
    <lineage>
        <taxon>Bacteria</taxon>
        <taxon>Bacillati</taxon>
        <taxon>Cyanobacteriota</taxon>
        <taxon>Adonisia</taxon>
        <taxon>Adonisia turfae</taxon>
    </lineage>
</organism>
<feature type="coiled-coil region" evidence="5">
    <location>
        <begin position="971"/>
        <end position="1028"/>
    </location>
</feature>
<evidence type="ECO:0000256" key="6">
    <source>
        <dbReference type="SAM" id="MobiDB-lite"/>
    </source>
</evidence>
<evidence type="ECO:0000256" key="4">
    <source>
        <dbReference type="ARBA" id="ARBA00022840"/>
    </source>
</evidence>
<dbReference type="SUPFAM" id="SSF52540">
    <property type="entry name" value="P-loop containing nucleoside triphosphate hydrolases"/>
    <property type="match status" value="2"/>
</dbReference>
<dbReference type="GO" id="GO:0005524">
    <property type="term" value="F:ATP binding"/>
    <property type="evidence" value="ECO:0007669"/>
    <property type="project" value="UniProtKB-KW"/>
</dbReference>
<dbReference type="AlphaFoldDB" id="A0A6M0RXM1"/>
<evidence type="ECO:0000313" key="9">
    <source>
        <dbReference type="EMBL" id="NEZ60650.1"/>
    </source>
</evidence>
<protein>
    <submittedName>
        <fullName evidence="9">DNA/RNA helicase, superfamily II, SNF2 family protein</fullName>
    </submittedName>
</protein>
<dbReference type="SMART" id="SM00487">
    <property type="entry name" value="DEXDc"/>
    <property type="match status" value="1"/>
</dbReference>
<sequence>MSSTNNWNPEVPGQDVRLKSNPGKRGQTTGRIRRLGNRILVEVEFGPAEKIYRPKNLLELCCDDESIEGLMRQGRFGGPDDLRRILTFEKVKGQLTNVFYSMEASQTDFYPHQFKPVLKFLNSPVGRLLIADEVGLGKTIEAMYIWKELQTREDARRLLIVCPAMLRQKWQDDLRQRFNIFADIVDAKELLRRVRLCLEHQKPQAFVCIASLEGLRPGRNWEGIKAANARDELARLLDANPSSESLSLFDLAIIDEAHYLRNATTASNQVGQLIRDATKHLILLTATPIQTDSSNLYQILRIISPDDFFNADIFNNMLEANEPVVHALRHLWASPPEPAKAREALQRASTSGYFADNPLLEQIQQSLSSLNQVDESERIELGYKLEKVSLLGQYITRSRKRDVLSNRVKRDPQTLEVRFSSLEQEVYDRVSEYIREQSKGKKGAPLFQLISKQRQMASCMVAALEAWQNDASLSALVDEALWEDFGKIPEQRSTSPLSVATPSALKKVNIRELESCDSKYSELQGFLEKELKKNSNEKFVIFAYFRGTLKYLQRRLEAANISNCLIMGDMGDDKWTAVEQFRQDNGPSVLLSSEVGSEGIDLQHCRFLINYDLPWNPMRVEQRIGRLDRLGQPAERISIINFSLVDTIEERILERLYDRIQIFRESIGDLESILGQATEKLLVDLFSADLTPEEKEEQAVLTSKALINKRLLQNELETEAVNMLAFADHILDSINQSRDQGRWLQPDELLAFVEDCFSRYYPGTLIEPKPNEPKLYNITLSEQAKIDLQFFIGKNRCATPTQLHKSGRPVSCFFDPKISGSMGKRNELLDPTHPLILWIRERYTTSEQTLHPVSAIKTQVDETDLSSGLYAYSVHRWTFSGIKTESQIAYKIIRIDDGHVLSDQDSEAILSTLMKQGQIKPNAQNFIEDIDGVLACLLTCDAHIDTAFNQALEDFYIDNENRCNIQEKSARAFAERKQRELESRLERFRQAGKTQIIPATEGQLKKVKRELEVKLKNIQEKRDDLTCEPKPLAAGVIFVEAKIG</sequence>
<keyword evidence="2" id="KW-0378">Hydrolase</keyword>
<keyword evidence="4" id="KW-0067">ATP-binding</keyword>
<gene>
    <name evidence="9" type="ORF">DXZ20_34425</name>
</gene>
<dbReference type="Gene3D" id="3.40.50.300">
    <property type="entry name" value="P-loop containing nucleotide triphosphate hydrolases"/>
    <property type="match status" value="1"/>
</dbReference>
<dbReference type="PROSITE" id="PS51192">
    <property type="entry name" value="HELICASE_ATP_BIND_1"/>
    <property type="match status" value="1"/>
</dbReference>
<dbReference type="CDD" id="cd18793">
    <property type="entry name" value="SF2_C_SNF"/>
    <property type="match status" value="1"/>
</dbReference>
<reference evidence="9 10" key="1">
    <citation type="journal article" date="2020" name="Microb. Ecol.">
        <title>Ecogenomics of the Marine Benthic Filamentous Cyanobacterium Adonisia.</title>
        <authorList>
            <person name="Walter J.M."/>
            <person name="Coutinho F.H."/>
            <person name="Leomil L."/>
            <person name="Hargreaves P.I."/>
            <person name="Campeao M.E."/>
            <person name="Vieira V.V."/>
            <person name="Silva B.S."/>
            <person name="Fistarol G.O."/>
            <person name="Salomon P.S."/>
            <person name="Sawabe T."/>
            <person name="Mino S."/>
            <person name="Hosokawa M."/>
            <person name="Miyashita H."/>
            <person name="Maruyama F."/>
            <person name="van Verk M.C."/>
            <person name="Dutilh B.E."/>
            <person name="Thompson C.C."/>
            <person name="Thompson F.L."/>
        </authorList>
    </citation>
    <scope>NUCLEOTIDE SEQUENCE [LARGE SCALE GENOMIC DNA]</scope>
    <source>
        <strain evidence="9 10">CCMR0081</strain>
    </source>
</reference>
<keyword evidence="10" id="KW-1185">Reference proteome</keyword>
<dbReference type="CDD" id="cd18011">
    <property type="entry name" value="DEXDc_RapA"/>
    <property type="match status" value="1"/>
</dbReference>
<dbReference type="InterPro" id="IPR057342">
    <property type="entry name" value="DEXDc_RapA"/>
</dbReference>
<feature type="domain" description="Helicase C-terminal" evidence="8">
    <location>
        <begin position="519"/>
        <end position="682"/>
    </location>
</feature>
<dbReference type="InterPro" id="IPR014001">
    <property type="entry name" value="Helicase_ATP-bd"/>
</dbReference>
<keyword evidence="5" id="KW-0175">Coiled coil</keyword>
<comment type="caution">
    <text evidence="9">The sequence shown here is derived from an EMBL/GenBank/DDBJ whole genome shotgun (WGS) entry which is preliminary data.</text>
</comment>
<dbReference type="PROSITE" id="PS51194">
    <property type="entry name" value="HELICASE_CTER"/>
    <property type="match status" value="1"/>
</dbReference>
<evidence type="ECO:0000259" key="7">
    <source>
        <dbReference type="PROSITE" id="PS51192"/>
    </source>
</evidence>
<keyword evidence="1" id="KW-0547">Nucleotide-binding</keyword>
<evidence type="ECO:0000256" key="2">
    <source>
        <dbReference type="ARBA" id="ARBA00022801"/>
    </source>
</evidence>
<proteinExistence type="predicted"/>
<dbReference type="SMART" id="SM00490">
    <property type="entry name" value="HELICc"/>
    <property type="match status" value="1"/>
</dbReference>
<evidence type="ECO:0000313" key="10">
    <source>
        <dbReference type="Proteomes" id="UP000481033"/>
    </source>
</evidence>
<dbReference type="PANTHER" id="PTHR45766">
    <property type="entry name" value="DNA ANNEALING HELICASE AND ENDONUCLEASE ZRANB3 FAMILY MEMBER"/>
    <property type="match status" value="1"/>
</dbReference>